<accession>A0A2W5KIM9</accession>
<protein>
    <submittedName>
        <fullName evidence="1">Uncharacterized protein</fullName>
    </submittedName>
</protein>
<dbReference type="AlphaFoldDB" id="A0A2W5KIM9"/>
<name>A0A2W5KIM9_9GAMM</name>
<dbReference type="Proteomes" id="UP000249046">
    <property type="component" value="Unassembled WGS sequence"/>
</dbReference>
<dbReference type="EMBL" id="QFPO01000007">
    <property type="protein sequence ID" value="PZQ14745.1"/>
    <property type="molecule type" value="Genomic_DNA"/>
</dbReference>
<reference evidence="1 2" key="1">
    <citation type="submission" date="2017-08" db="EMBL/GenBank/DDBJ databases">
        <title>Infants hospitalized years apart are colonized by the same room-sourced microbial strains.</title>
        <authorList>
            <person name="Brooks B."/>
            <person name="Olm M.R."/>
            <person name="Firek B.A."/>
            <person name="Baker R."/>
            <person name="Thomas B.C."/>
            <person name="Morowitz M.J."/>
            <person name="Banfield J.F."/>
        </authorList>
    </citation>
    <scope>NUCLEOTIDE SEQUENCE [LARGE SCALE GENOMIC DNA]</scope>
    <source>
        <strain evidence="1">S2_005_003_R2_42</strain>
    </source>
</reference>
<evidence type="ECO:0000313" key="2">
    <source>
        <dbReference type="Proteomes" id="UP000249046"/>
    </source>
</evidence>
<sequence>MQSESPISETELKAVFLMGIDFNDRKSPRHWWMQAVDVLAHEMLHVQHTLSGRDARGVDNEVAAYLVGVCAQSWLTLDAKKGAEFRLDISSPLIERVFPGLREGRWEPHPDRFGRDFGKGLPDSVKGRTTAYAVMYHQYATAGLLNFGDQASMQPMLDDCRSFATDVPAFLGN</sequence>
<evidence type="ECO:0000313" key="1">
    <source>
        <dbReference type="EMBL" id="PZQ14745.1"/>
    </source>
</evidence>
<organism evidence="1 2">
    <name type="scientific">Rhodanobacter denitrificans</name>
    <dbReference type="NCBI Taxonomy" id="666685"/>
    <lineage>
        <taxon>Bacteria</taxon>
        <taxon>Pseudomonadati</taxon>
        <taxon>Pseudomonadota</taxon>
        <taxon>Gammaproteobacteria</taxon>
        <taxon>Lysobacterales</taxon>
        <taxon>Rhodanobacteraceae</taxon>
        <taxon>Rhodanobacter</taxon>
    </lineage>
</organism>
<gene>
    <name evidence="1" type="ORF">DI564_09580</name>
</gene>
<proteinExistence type="predicted"/>
<comment type="caution">
    <text evidence="1">The sequence shown here is derived from an EMBL/GenBank/DDBJ whole genome shotgun (WGS) entry which is preliminary data.</text>
</comment>